<dbReference type="Gene3D" id="3.30.830.10">
    <property type="entry name" value="Metalloenzyme, LuxS/M16 peptidase-like"/>
    <property type="match status" value="2"/>
</dbReference>
<dbReference type="GO" id="GO:0006508">
    <property type="term" value="P:proteolysis"/>
    <property type="evidence" value="ECO:0007669"/>
    <property type="project" value="UniProtKB-KW"/>
</dbReference>
<keyword evidence="9" id="KW-0812">Transmembrane</keyword>
<dbReference type="SUPFAM" id="SSF63411">
    <property type="entry name" value="LuxS/MPP-like metallohydrolase"/>
    <property type="match status" value="2"/>
</dbReference>
<keyword evidence="9" id="KW-1133">Transmembrane helix</keyword>
<evidence type="ECO:0000256" key="4">
    <source>
        <dbReference type="ARBA" id="ARBA00022723"/>
    </source>
</evidence>
<accession>A0A098VW76</accession>
<dbReference type="PROSITE" id="PS00143">
    <property type="entry name" value="INSULINASE"/>
    <property type="match status" value="1"/>
</dbReference>
<feature type="domain" description="Peptidase M16 C-terminal" evidence="11">
    <location>
        <begin position="234"/>
        <end position="341"/>
    </location>
</feature>
<dbReference type="RefSeq" id="XP_013238413.1">
    <property type="nucleotide sequence ID" value="XM_013382959.1"/>
</dbReference>
<dbReference type="InterPro" id="IPR001431">
    <property type="entry name" value="Pept_M16_Zn_BS"/>
</dbReference>
<evidence type="ECO:0000256" key="8">
    <source>
        <dbReference type="RuleBase" id="RU004447"/>
    </source>
</evidence>
<keyword evidence="6" id="KW-0862">Zinc</keyword>
<dbReference type="InterPro" id="IPR007863">
    <property type="entry name" value="Peptidase_M16_C"/>
</dbReference>
<dbReference type="EMBL" id="JMKJ01000144">
    <property type="protein sequence ID" value="KGG51986.1"/>
    <property type="molecule type" value="Genomic_DNA"/>
</dbReference>
<reference evidence="12 13" key="1">
    <citation type="submission" date="2014-04" db="EMBL/GenBank/DDBJ databases">
        <title>A new species of microsporidia sheds light on the evolution of extreme parasitism.</title>
        <authorList>
            <person name="Haag K.L."/>
            <person name="James T.Y."/>
            <person name="Larsson R."/>
            <person name="Schaer T.M."/>
            <person name="Refardt D."/>
            <person name="Pombert J.-F."/>
            <person name="Ebert D."/>
        </authorList>
    </citation>
    <scope>NUCLEOTIDE SEQUENCE [LARGE SCALE GENOMIC DNA]</scope>
    <source>
        <strain evidence="12 13">UGP3</strain>
        <tissue evidence="12">Spores</tissue>
    </source>
</reference>
<sequence>MSLVGSDFAAKITNKAAGALPRFFLVPLIFLLISIRFYLKLSKYSSKRAANSPIKGKSDTLIYEHIQLPNGLKTLVIHDHTAETASATISFNFGSFLDPPEYPGLAHFLEHLLFMGTEKYRDEAEYVSFISENSGSCNAETSGEYTLYHFSIKADFLEPALDRFSQFFTAPLFSASCVGKEIDAIDSEFLIHRQHDFQRYRHVRAFLTNLSHPFHNFLVANKATLTGKDGGNIRDEVISFYRNHYSADRMSLVVVGKEPIADLIKLVKDKFPNVPGSLQPFDCYWKHISRAVEENLGSIIWVKTLQLTRTIEFVWQIPDQMPLYMSKPASFLAGIIGHDGDGGYFDVWERF</sequence>
<dbReference type="FunFam" id="3.30.830.10:FF:000012">
    <property type="entry name" value="Protease 3"/>
    <property type="match status" value="1"/>
</dbReference>
<dbReference type="VEuPathDB" id="MicrosporidiaDB:DI09_22p110"/>
<evidence type="ECO:0000259" key="11">
    <source>
        <dbReference type="Pfam" id="PF05193"/>
    </source>
</evidence>
<dbReference type="GO" id="GO:0046872">
    <property type="term" value="F:metal ion binding"/>
    <property type="evidence" value="ECO:0007669"/>
    <property type="project" value="UniProtKB-KW"/>
</dbReference>
<keyword evidence="13" id="KW-1185">Reference proteome</keyword>
<dbReference type="InterPro" id="IPR011765">
    <property type="entry name" value="Pept_M16_N"/>
</dbReference>
<keyword evidence="5" id="KW-0378">Hydrolase</keyword>
<dbReference type="InterPro" id="IPR011249">
    <property type="entry name" value="Metalloenz_LuxS/M16"/>
</dbReference>
<comment type="cofactor">
    <cofactor evidence="1">
        <name>Zn(2+)</name>
        <dbReference type="ChEBI" id="CHEBI:29105"/>
    </cofactor>
</comment>
<keyword evidence="4" id="KW-0479">Metal-binding</keyword>
<evidence type="ECO:0000313" key="12">
    <source>
        <dbReference type="EMBL" id="KGG51986.1"/>
    </source>
</evidence>
<evidence type="ECO:0000256" key="7">
    <source>
        <dbReference type="ARBA" id="ARBA00023049"/>
    </source>
</evidence>
<feature type="transmembrane region" description="Helical" evidence="9">
    <location>
        <begin position="20"/>
        <end position="39"/>
    </location>
</feature>
<dbReference type="Pfam" id="PF00675">
    <property type="entry name" value="Peptidase_M16"/>
    <property type="match status" value="1"/>
</dbReference>
<evidence type="ECO:0000256" key="3">
    <source>
        <dbReference type="ARBA" id="ARBA00022670"/>
    </source>
</evidence>
<dbReference type="PANTHER" id="PTHR43690">
    <property type="entry name" value="NARDILYSIN"/>
    <property type="match status" value="1"/>
</dbReference>
<evidence type="ECO:0000259" key="10">
    <source>
        <dbReference type="Pfam" id="PF00675"/>
    </source>
</evidence>
<evidence type="ECO:0000256" key="1">
    <source>
        <dbReference type="ARBA" id="ARBA00001947"/>
    </source>
</evidence>
<keyword evidence="7" id="KW-0482">Metalloprotease</keyword>
<evidence type="ECO:0000256" key="6">
    <source>
        <dbReference type="ARBA" id="ARBA00022833"/>
    </source>
</evidence>
<feature type="domain" description="Peptidase M16 N-terminal" evidence="10">
    <location>
        <begin position="74"/>
        <end position="189"/>
    </location>
</feature>
<proteinExistence type="inferred from homology"/>
<evidence type="ECO:0000256" key="2">
    <source>
        <dbReference type="ARBA" id="ARBA00007261"/>
    </source>
</evidence>
<organism evidence="12 13">
    <name type="scientific">Mitosporidium daphniae</name>
    <dbReference type="NCBI Taxonomy" id="1485682"/>
    <lineage>
        <taxon>Eukaryota</taxon>
        <taxon>Fungi</taxon>
        <taxon>Fungi incertae sedis</taxon>
        <taxon>Microsporidia</taxon>
        <taxon>Mitosporidium</taxon>
    </lineage>
</organism>
<dbReference type="OrthoDB" id="952271at2759"/>
<protein>
    <submittedName>
        <fullName evidence="12">A-factor-processing enzyme</fullName>
    </submittedName>
</protein>
<comment type="similarity">
    <text evidence="2 8">Belongs to the peptidase M16 family.</text>
</comment>
<keyword evidence="3" id="KW-0645">Protease</keyword>
<dbReference type="HOGENOM" id="CLU_004639_2_0_1"/>
<dbReference type="InterPro" id="IPR050626">
    <property type="entry name" value="Peptidase_M16"/>
</dbReference>
<dbReference type="Pfam" id="PF05193">
    <property type="entry name" value="Peptidase_M16_C"/>
    <property type="match status" value="1"/>
</dbReference>
<dbReference type="AlphaFoldDB" id="A0A098VW76"/>
<comment type="caution">
    <text evidence="12">The sequence shown here is derived from an EMBL/GenBank/DDBJ whole genome shotgun (WGS) entry which is preliminary data.</text>
</comment>
<gene>
    <name evidence="12" type="ORF">DI09_22p110</name>
</gene>
<dbReference type="PANTHER" id="PTHR43690:SF18">
    <property type="entry name" value="INSULIN-DEGRADING ENZYME-RELATED"/>
    <property type="match status" value="1"/>
</dbReference>
<name>A0A098VW76_9MICR</name>
<dbReference type="GeneID" id="25259112"/>
<dbReference type="Proteomes" id="UP000029725">
    <property type="component" value="Unassembled WGS sequence"/>
</dbReference>
<evidence type="ECO:0000313" key="13">
    <source>
        <dbReference type="Proteomes" id="UP000029725"/>
    </source>
</evidence>
<keyword evidence="9" id="KW-0472">Membrane</keyword>
<dbReference type="GO" id="GO:0004222">
    <property type="term" value="F:metalloendopeptidase activity"/>
    <property type="evidence" value="ECO:0007669"/>
    <property type="project" value="InterPro"/>
</dbReference>
<evidence type="ECO:0000256" key="9">
    <source>
        <dbReference type="SAM" id="Phobius"/>
    </source>
</evidence>
<evidence type="ECO:0000256" key="5">
    <source>
        <dbReference type="ARBA" id="ARBA00022801"/>
    </source>
</evidence>